<reference evidence="2" key="1">
    <citation type="submission" date="2018-05" db="EMBL/GenBank/DDBJ databases">
        <authorList>
            <person name="Lanie J.A."/>
            <person name="Ng W.-L."/>
            <person name="Kazmierczak K.M."/>
            <person name="Andrzejewski T.M."/>
            <person name="Davidsen T.M."/>
            <person name="Wayne K.J."/>
            <person name="Tettelin H."/>
            <person name="Glass J.I."/>
            <person name="Rusch D."/>
            <person name="Podicherti R."/>
            <person name="Tsui H.-C.T."/>
            <person name="Winkler M.E."/>
        </authorList>
    </citation>
    <scope>NUCLEOTIDE SEQUENCE</scope>
</reference>
<evidence type="ECO:0000313" key="2">
    <source>
        <dbReference type="EMBL" id="SVD08321.1"/>
    </source>
</evidence>
<organism evidence="2">
    <name type="scientific">marine metagenome</name>
    <dbReference type="NCBI Taxonomy" id="408172"/>
    <lineage>
        <taxon>unclassified sequences</taxon>
        <taxon>metagenomes</taxon>
        <taxon>ecological metagenomes</taxon>
    </lineage>
</organism>
<feature type="compositionally biased region" description="Polar residues" evidence="1">
    <location>
        <begin position="1"/>
        <end position="13"/>
    </location>
</feature>
<feature type="region of interest" description="Disordered" evidence="1">
    <location>
        <begin position="1"/>
        <end position="29"/>
    </location>
</feature>
<accession>A0A382SHE1</accession>
<proteinExistence type="predicted"/>
<gene>
    <name evidence="2" type="ORF">METZ01_LOCUS361175</name>
</gene>
<name>A0A382SHE1_9ZZZZ</name>
<dbReference type="AlphaFoldDB" id="A0A382SHE1"/>
<sequence>MSSTTNEDNSSHTIRIADRLPELSDDAVQDASKEDSVEWAQGMLNHYVSGAL</sequence>
<feature type="non-terminal residue" evidence="2">
    <location>
        <position position="52"/>
    </location>
</feature>
<evidence type="ECO:0000256" key="1">
    <source>
        <dbReference type="SAM" id="MobiDB-lite"/>
    </source>
</evidence>
<protein>
    <submittedName>
        <fullName evidence="2">Uncharacterized protein</fullName>
    </submittedName>
</protein>
<dbReference type="EMBL" id="UINC01128521">
    <property type="protein sequence ID" value="SVD08321.1"/>
    <property type="molecule type" value="Genomic_DNA"/>
</dbReference>